<dbReference type="GO" id="GO:0006313">
    <property type="term" value="P:DNA transposition"/>
    <property type="evidence" value="ECO:0007669"/>
    <property type="project" value="InterPro"/>
</dbReference>
<protein>
    <recommendedName>
        <fullName evidence="1">Transposase IS110-like N-terminal domain-containing protein</fullName>
    </recommendedName>
</protein>
<evidence type="ECO:0000259" key="1">
    <source>
        <dbReference type="Pfam" id="PF01548"/>
    </source>
</evidence>
<reference evidence="3" key="1">
    <citation type="submission" date="2012-09" db="EMBL/GenBank/DDBJ databases">
        <authorList>
            <person name="Weinstock G."/>
            <person name="Sodergren E."/>
            <person name="Clifton S."/>
            <person name="Fulton L."/>
            <person name="Fulton B."/>
            <person name="Courtney L."/>
            <person name="Fronick C."/>
            <person name="Harrison M."/>
            <person name="Strong C."/>
            <person name="Farmer C."/>
            <person name="Delehaunty K."/>
            <person name="Markovic C."/>
            <person name="Hall O."/>
            <person name="Minx P."/>
            <person name="Tomlinson C."/>
            <person name="Mitreva M."/>
            <person name="Nelson J."/>
            <person name="Hou S."/>
            <person name="Wollam A."/>
            <person name="Pepin K.H."/>
            <person name="Johnson M."/>
            <person name="Bhonagiri V."/>
            <person name="Nash W.E."/>
            <person name="Suruliraj S."/>
            <person name="Warren W."/>
            <person name="Chinwalla A."/>
            <person name="Mardis E.R."/>
            <person name="Wilson R.K."/>
        </authorList>
    </citation>
    <scope>NUCLEOTIDE SEQUENCE [LARGE SCALE GENOMIC DNA]</scope>
    <source>
        <strain evidence="3">OS1</strain>
    </source>
</reference>
<proteinExistence type="predicted"/>
<dbReference type="STRING" id="592015.HMPREF1705_03774"/>
<evidence type="ECO:0000313" key="2">
    <source>
        <dbReference type="EMBL" id="KRT36492.1"/>
    </source>
</evidence>
<gene>
    <name evidence="2" type="ORF">HMPREF1705_03774</name>
</gene>
<dbReference type="GO" id="GO:0003677">
    <property type="term" value="F:DNA binding"/>
    <property type="evidence" value="ECO:0007669"/>
    <property type="project" value="InterPro"/>
</dbReference>
<organism evidence="2 3">
    <name type="scientific">Acetomicrobium hydrogeniformans ATCC BAA-1850</name>
    <dbReference type="NCBI Taxonomy" id="592015"/>
    <lineage>
        <taxon>Bacteria</taxon>
        <taxon>Thermotogati</taxon>
        <taxon>Synergistota</taxon>
        <taxon>Synergistia</taxon>
        <taxon>Synergistales</taxon>
        <taxon>Acetomicrobiaceae</taxon>
        <taxon>Acetomicrobium</taxon>
    </lineage>
</organism>
<evidence type="ECO:0000313" key="3">
    <source>
        <dbReference type="Proteomes" id="UP000005273"/>
    </source>
</evidence>
<dbReference type="GO" id="GO:0004803">
    <property type="term" value="F:transposase activity"/>
    <property type="evidence" value="ECO:0007669"/>
    <property type="project" value="InterPro"/>
</dbReference>
<dbReference type="PANTHER" id="PTHR33055:SF17">
    <property type="entry name" value="THIRD ORF IN TRANSPOSON ISC1491"/>
    <property type="match status" value="1"/>
</dbReference>
<dbReference type="EMBL" id="ACJX03000001">
    <property type="protein sequence ID" value="KRT36492.1"/>
    <property type="molecule type" value="Genomic_DNA"/>
</dbReference>
<dbReference type="AlphaFoldDB" id="A0A0T5XDQ8"/>
<dbReference type="PANTHER" id="PTHR33055">
    <property type="entry name" value="TRANSPOSASE FOR INSERTION SEQUENCE ELEMENT IS1111A"/>
    <property type="match status" value="1"/>
</dbReference>
<dbReference type="InterPro" id="IPR047650">
    <property type="entry name" value="Transpos_IS110"/>
</dbReference>
<dbReference type="Proteomes" id="UP000005273">
    <property type="component" value="Unassembled WGS sequence"/>
</dbReference>
<dbReference type="eggNOG" id="COG3547">
    <property type="taxonomic scope" value="Bacteria"/>
</dbReference>
<comment type="caution">
    <text evidence="2">The sequence shown here is derived from an EMBL/GenBank/DDBJ whole genome shotgun (WGS) entry which is preliminary data.</text>
</comment>
<dbReference type="Pfam" id="PF01548">
    <property type="entry name" value="DEDD_Tnp_IS110"/>
    <property type="match status" value="1"/>
</dbReference>
<dbReference type="InterPro" id="IPR002525">
    <property type="entry name" value="Transp_IS110-like_N"/>
</dbReference>
<dbReference type="OrthoDB" id="964423at2"/>
<feature type="domain" description="Transposase IS110-like N-terminal" evidence="1">
    <location>
        <begin position="5"/>
        <end position="113"/>
    </location>
</feature>
<name>A0A0T5XDQ8_9BACT</name>
<accession>A0A0T5XDQ8</accession>
<keyword evidence="3" id="KW-1185">Reference proteome</keyword>
<sequence>MNECIGIDVGKQELVAFDGNRHYTFSNEEGLQALRQFLISKGSSFKVVFEPTSTYSRSLKELCLDLGIPFVAINPRAIHHLRNLEQIRSKSDKSDSQLLYTYGKMDHEGKSAPKDALARKVSCALALYGIVQRNRIALQGALDALRHEPLLPKDFLKLLENEIGHLLSLEKEILRRAEEIIVEGVNYKELTLGKIDLMSEHGKDHPDEFMSDGHDCLFVGESFLAFLEVVFPKCLIVPCHHYSHEPDYPPKMSIPPLGYLALSYVSAGLMDSRIKPCVSDELFVVIKTPCISNFTQEVDGNYVSDALDGFEDFQIFDCTLLEHIGQDAVKFFELFLEQKELRDFLREDELSSRAHISYGISCQRQDLFRRDIRSSSFAFWFDELFYFGDRKVFNHPGRWVFFEEIEDPFGIDICGLESFRECDGEELFYVVFKGRNLRGELFPLPCQLSKVRRKEGGFLQGAMKHAKETSDNKSILLIGLGFSKGEFHEVGDEERIDDHRMVTFFGKIGREVNLIAGRGFFPDEDVVFLELQKAPGEFLKPSHFHRCGDFKELLSSLIDSACRERVLGNVDADEYLIHDYTSHAIRL</sequence>